<dbReference type="Proteomes" id="UP000235682">
    <property type="component" value="Unassembled WGS sequence"/>
</dbReference>
<name>A0A1G8K513_9LACT</name>
<evidence type="ECO:0000256" key="8">
    <source>
        <dbReference type="ARBA" id="ARBA00023136"/>
    </source>
</evidence>
<evidence type="ECO:0000256" key="3">
    <source>
        <dbReference type="ARBA" id="ARBA00022475"/>
    </source>
</evidence>
<evidence type="ECO:0000256" key="5">
    <source>
        <dbReference type="ARBA" id="ARBA00022927"/>
    </source>
</evidence>
<keyword evidence="5 9" id="KW-0653">Protein transport</keyword>
<keyword evidence="4 9" id="KW-0812">Transmembrane</keyword>
<organism evidence="10 11">
    <name type="scientific">Dolosicoccus paucivorans</name>
    <dbReference type="NCBI Taxonomy" id="84521"/>
    <lineage>
        <taxon>Bacteria</taxon>
        <taxon>Bacillati</taxon>
        <taxon>Bacillota</taxon>
        <taxon>Bacilli</taxon>
        <taxon>Lactobacillales</taxon>
        <taxon>Aerococcaceae</taxon>
        <taxon>Dolosicoccus</taxon>
    </lineage>
</organism>
<dbReference type="GO" id="GO:0006605">
    <property type="term" value="P:protein targeting"/>
    <property type="evidence" value="ECO:0007669"/>
    <property type="project" value="UniProtKB-UniRule"/>
</dbReference>
<evidence type="ECO:0000256" key="1">
    <source>
        <dbReference type="ARBA" id="ARBA00004370"/>
    </source>
</evidence>
<dbReference type="NCBIfam" id="TIGR00964">
    <property type="entry name" value="secE_bact"/>
    <property type="match status" value="1"/>
</dbReference>
<dbReference type="AlphaFoldDB" id="A0A1G8K513"/>
<keyword evidence="11" id="KW-1185">Reference proteome</keyword>
<comment type="similarity">
    <text evidence="9">Belongs to the SecE/SEC61-gamma family.</text>
</comment>
<evidence type="ECO:0000256" key="7">
    <source>
        <dbReference type="ARBA" id="ARBA00023010"/>
    </source>
</evidence>
<dbReference type="GO" id="GO:0009306">
    <property type="term" value="P:protein secretion"/>
    <property type="evidence" value="ECO:0007669"/>
    <property type="project" value="UniProtKB-UniRule"/>
</dbReference>
<comment type="subunit">
    <text evidence="9">Component of the Sec protein translocase complex. Heterotrimer consisting of SecY, SecE and SecG subunits. The heterotrimers can form oligomers, although 1 heterotrimer is thought to be able to translocate proteins. Interacts with the ribosome. Interacts with SecDF, and other proteins may be involved. Interacts with SecA.</text>
</comment>
<evidence type="ECO:0000313" key="11">
    <source>
        <dbReference type="Proteomes" id="UP000235682"/>
    </source>
</evidence>
<reference evidence="10 11" key="1">
    <citation type="submission" date="2017-09" db="EMBL/GenBank/DDBJ databases">
        <title>Bacterial strain isolated from the female urinary microbiota.</title>
        <authorList>
            <person name="Thomas-White K."/>
            <person name="Kumar N."/>
            <person name="Forster S."/>
            <person name="Putonti C."/>
            <person name="Lawley T."/>
            <person name="Wolfe A.J."/>
        </authorList>
    </citation>
    <scope>NUCLEOTIDE SEQUENCE [LARGE SCALE GENOMIC DNA]</scope>
    <source>
        <strain evidence="10 11">UMB0852</strain>
    </source>
</reference>
<dbReference type="GO" id="GO:0008320">
    <property type="term" value="F:protein transmembrane transporter activity"/>
    <property type="evidence" value="ECO:0007669"/>
    <property type="project" value="UniProtKB-UniRule"/>
</dbReference>
<protein>
    <recommendedName>
        <fullName evidence="9">Protein translocase subunit SecE</fullName>
    </recommendedName>
</protein>
<dbReference type="GO" id="GO:0005886">
    <property type="term" value="C:plasma membrane"/>
    <property type="evidence" value="ECO:0007669"/>
    <property type="project" value="UniProtKB-SubCell"/>
</dbReference>
<accession>A0A1G8K513</accession>
<evidence type="ECO:0000256" key="9">
    <source>
        <dbReference type="HAMAP-Rule" id="MF_00422"/>
    </source>
</evidence>
<dbReference type="PROSITE" id="PS01067">
    <property type="entry name" value="SECE_SEC61G"/>
    <property type="match status" value="1"/>
</dbReference>
<keyword evidence="3 9" id="KW-1003">Cell membrane</keyword>
<keyword evidence="7 9" id="KW-0811">Translocation</keyword>
<proteinExistence type="inferred from homology"/>
<comment type="caution">
    <text evidence="10">The sequence shown here is derived from an EMBL/GenBank/DDBJ whole genome shotgun (WGS) entry which is preliminary data.</text>
</comment>
<dbReference type="InterPro" id="IPR038379">
    <property type="entry name" value="SecE_sf"/>
</dbReference>
<evidence type="ECO:0000313" key="10">
    <source>
        <dbReference type="EMBL" id="PMC58818.1"/>
    </source>
</evidence>
<gene>
    <name evidence="9" type="primary">secE</name>
    <name evidence="10" type="ORF">CJ205_02550</name>
</gene>
<keyword evidence="6 9" id="KW-1133">Transmembrane helix</keyword>
<feature type="transmembrane region" description="Helical" evidence="9">
    <location>
        <begin position="25"/>
        <end position="47"/>
    </location>
</feature>
<dbReference type="RefSeq" id="WP_092084528.1">
    <property type="nucleotide sequence ID" value="NZ_FNEL01000009.1"/>
</dbReference>
<dbReference type="HAMAP" id="MF_00422">
    <property type="entry name" value="SecE"/>
    <property type="match status" value="1"/>
</dbReference>
<dbReference type="PANTHER" id="PTHR33910:SF1">
    <property type="entry name" value="PROTEIN TRANSLOCASE SUBUNIT SECE"/>
    <property type="match status" value="1"/>
</dbReference>
<dbReference type="OrthoDB" id="9813233at2"/>
<dbReference type="EMBL" id="PNHE01000006">
    <property type="protein sequence ID" value="PMC58818.1"/>
    <property type="molecule type" value="Genomic_DNA"/>
</dbReference>
<comment type="subcellular location">
    <subcellularLocation>
        <location evidence="9">Cell membrane</location>
        <topology evidence="9">Single-pass membrane protein</topology>
    </subcellularLocation>
    <subcellularLocation>
        <location evidence="1">Membrane</location>
    </subcellularLocation>
</comment>
<dbReference type="InterPro" id="IPR001901">
    <property type="entry name" value="Translocase_SecE/Sec61-g"/>
</dbReference>
<keyword evidence="2 9" id="KW-0813">Transport</keyword>
<evidence type="ECO:0000256" key="2">
    <source>
        <dbReference type="ARBA" id="ARBA00022448"/>
    </source>
</evidence>
<keyword evidence="8 9" id="KW-0472">Membrane</keyword>
<dbReference type="PANTHER" id="PTHR33910">
    <property type="entry name" value="PROTEIN TRANSLOCASE SUBUNIT SECE"/>
    <property type="match status" value="1"/>
</dbReference>
<evidence type="ECO:0000256" key="6">
    <source>
        <dbReference type="ARBA" id="ARBA00022989"/>
    </source>
</evidence>
<dbReference type="GO" id="GO:0065002">
    <property type="term" value="P:intracellular protein transmembrane transport"/>
    <property type="evidence" value="ECO:0007669"/>
    <property type="project" value="UniProtKB-UniRule"/>
</dbReference>
<sequence>MSYIGDVAKEMKKVTWPTFSEINHFTWIVIFAVIFFSLYFGVVDFGFDNLVKWILTLSFTG</sequence>
<evidence type="ECO:0000256" key="4">
    <source>
        <dbReference type="ARBA" id="ARBA00022692"/>
    </source>
</evidence>
<dbReference type="Pfam" id="PF00584">
    <property type="entry name" value="SecE"/>
    <property type="match status" value="1"/>
</dbReference>
<comment type="function">
    <text evidence="9">Essential subunit of the Sec protein translocation channel SecYEG. Clamps together the 2 halves of SecY. May contact the channel plug during translocation.</text>
</comment>
<dbReference type="InterPro" id="IPR005807">
    <property type="entry name" value="SecE_bac"/>
</dbReference>
<dbReference type="Gene3D" id="1.20.5.1030">
    <property type="entry name" value="Preprotein translocase secy subunit"/>
    <property type="match status" value="1"/>
</dbReference>
<dbReference type="STRING" id="84521.SAMN04487994_100913"/>
<dbReference type="GO" id="GO:0043952">
    <property type="term" value="P:protein transport by the Sec complex"/>
    <property type="evidence" value="ECO:0007669"/>
    <property type="project" value="UniProtKB-UniRule"/>
</dbReference>